<accession>A0A4V6T5G6</accession>
<keyword evidence="2" id="KW-1185">Reference proteome</keyword>
<organism evidence="1 2">
    <name type="scientific">Dendrothele bispora (strain CBS 962.96)</name>
    <dbReference type="NCBI Taxonomy" id="1314807"/>
    <lineage>
        <taxon>Eukaryota</taxon>
        <taxon>Fungi</taxon>
        <taxon>Dikarya</taxon>
        <taxon>Basidiomycota</taxon>
        <taxon>Agaricomycotina</taxon>
        <taxon>Agaricomycetes</taxon>
        <taxon>Agaricomycetidae</taxon>
        <taxon>Agaricales</taxon>
        <taxon>Agaricales incertae sedis</taxon>
        <taxon>Dendrothele</taxon>
    </lineage>
</organism>
<sequence length="267" mass="29835">IFRFAKSGNDWTSNDLLAYNISVRRQSSQDFFGLEPNSSLDNLDQQLLSATLDFDCDQLSDHSYRLLQYLYLAGTANANQESAVNDLGKEILRLMGYEERGTLLRSQYAIPFAICGDTTRTAQADVCLMHGTSAILLVFQGDKTEISSRDPEAQVIAKAIATFQYNNRARSRAGLDELDTMTIPCITMLGTCPVFYKVPVTKDLSNAIIMAQYPSEPTLVTKCIVAAALGTSRRLSEGMENPQFRKIALQHYEAFRELAGDLWDRFL</sequence>
<evidence type="ECO:0000313" key="2">
    <source>
        <dbReference type="Proteomes" id="UP000297245"/>
    </source>
</evidence>
<dbReference type="OrthoDB" id="3253976at2759"/>
<name>A0A4V6T5G6_DENBC</name>
<dbReference type="AlphaFoldDB" id="A0A4V6T5G6"/>
<evidence type="ECO:0000313" key="1">
    <source>
        <dbReference type="EMBL" id="THU97505.1"/>
    </source>
</evidence>
<protein>
    <submittedName>
        <fullName evidence="1">Uncharacterized protein</fullName>
    </submittedName>
</protein>
<feature type="non-terminal residue" evidence="1">
    <location>
        <position position="267"/>
    </location>
</feature>
<feature type="non-terminal residue" evidence="1">
    <location>
        <position position="1"/>
    </location>
</feature>
<dbReference type="Proteomes" id="UP000297245">
    <property type="component" value="Unassembled WGS sequence"/>
</dbReference>
<proteinExistence type="predicted"/>
<gene>
    <name evidence="1" type="ORF">K435DRAFT_583757</name>
</gene>
<reference evidence="1 2" key="1">
    <citation type="journal article" date="2019" name="Nat. Ecol. Evol.">
        <title>Megaphylogeny resolves global patterns of mushroom evolution.</title>
        <authorList>
            <person name="Varga T."/>
            <person name="Krizsan K."/>
            <person name="Foldi C."/>
            <person name="Dima B."/>
            <person name="Sanchez-Garcia M."/>
            <person name="Sanchez-Ramirez S."/>
            <person name="Szollosi G.J."/>
            <person name="Szarkandi J.G."/>
            <person name="Papp V."/>
            <person name="Albert L."/>
            <person name="Andreopoulos W."/>
            <person name="Angelini C."/>
            <person name="Antonin V."/>
            <person name="Barry K.W."/>
            <person name="Bougher N.L."/>
            <person name="Buchanan P."/>
            <person name="Buyck B."/>
            <person name="Bense V."/>
            <person name="Catcheside P."/>
            <person name="Chovatia M."/>
            <person name="Cooper J."/>
            <person name="Damon W."/>
            <person name="Desjardin D."/>
            <person name="Finy P."/>
            <person name="Geml J."/>
            <person name="Haridas S."/>
            <person name="Hughes K."/>
            <person name="Justo A."/>
            <person name="Karasinski D."/>
            <person name="Kautmanova I."/>
            <person name="Kiss B."/>
            <person name="Kocsube S."/>
            <person name="Kotiranta H."/>
            <person name="LaButti K.M."/>
            <person name="Lechner B.E."/>
            <person name="Liimatainen K."/>
            <person name="Lipzen A."/>
            <person name="Lukacs Z."/>
            <person name="Mihaltcheva S."/>
            <person name="Morgado L.N."/>
            <person name="Niskanen T."/>
            <person name="Noordeloos M.E."/>
            <person name="Ohm R.A."/>
            <person name="Ortiz-Santana B."/>
            <person name="Ovrebo C."/>
            <person name="Racz N."/>
            <person name="Riley R."/>
            <person name="Savchenko A."/>
            <person name="Shiryaev A."/>
            <person name="Soop K."/>
            <person name="Spirin V."/>
            <person name="Szebenyi C."/>
            <person name="Tomsovsky M."/>
            <person name="Tulloss R.E."/>
            <person name="Uehling J."/>
            <person name="Grigoriev I.V."/>
            <person name="Vagvolgyi C."/>
            <person name="Papp T."/>
            <person name="Martin F.M."/>
            <person name="Miettinen O."/>
            <person name="Hibbett D.S."/>
            <person name="Nagy L.G."/>
        </authorList>
    </citation>
    <scope>NUCLEOTIDE SEQUENCE [LARGE SCALE GENOMIC DNA]</scope>
    <source>
        <strain evidence="1 2">CBS 962.96</strain>
    </source>
</reference>
<dbReference type="EMBL" id="ML179154">
    <property type="protein sequence ID" value="THU97505.1"/>
    <property type="molecule type" value="Genomic_DNA"/>
</dbReference>